<dbReference type="Proteomes" id="UP000034163">
    <property type="component" value="Unassembled WGS sequence"/>
</dbReference>
<dbReference type="AlphaFoldDB" id="A0A0G0WYZ8"/>
<accession>A0A0G0WYZ8</accession>
<feature type="domain" description="VOC" evidence="1">
    <location>
        <begin position="3"/>
        <end position="120"/>
    </location>
</feature>
<evidence type="ECO:0000259" key="1">
    <source>
        <dbReference type="PROSITE" id="PS51819"/>
    </source>
</evidence>
<reference evidence="2 3" key="1">
    <citation type="journal article" date="2015" name="Nature">
        <title>rRNA introns, odd ribosomes, and small enigmatic genomes across a large radiation of phyla.</title>
        <authorList>
            <person name="Brown C.T."/>
            <person name="Hug L.A."/>
            <person name="Thomas B.C."/>
            <person name="Sharon I."/>
            <person name="Castelle C.J."/>
            <person name="Singh A."/>
            <person name="Wilkins M.J."/>
            <person name="Williams K.H."/>
            <person name="Banfield J.F."/>
        </authorList>
    </citation>
    <scope>NUCLEOTIDE SEQUENCE [LARGE SCALE GENOMIC DNA]</scope>
</reference>
<proteinExistence type="predicted"/>
<name>A0A0G0WYZ8_UNCKA</name>
<dbReference type="EMBL" id="LCBS01000003">
    <property type="protein sequence ID" value="KKS17372.1"/>
    <property type="molecule type" value="Genomic_DNA"/>
</dbReference>
<evidence type="ECO:0000313" key="3">
    <source>
        <dbReference type="Proteomes" id="UP000034163"/>
    </source>
</evidence>
<dbReference type="InterPro" id="IPR037523">
    <property type="entry name" value="VOC_core"/>
</dbReference>
<organism evidence="2 3">
    <name type="scientific">candidate division WWE3 bacterium GW2011_GWB1_41_6</name>
    <dbReference type="NCBI Taxonomy" id="1619112"/>
    <lineage>
        <taxon>Bacteria</taxon>
        <taxon>Katanobacteria</taxon>
    </lineage>
</organism>
<dbReference type="SUPFAM" id="SSF54593">
    <property type="entry name" value="Glyoxalase/Bleomycin resistance protein/Dihydroxybiphenyl dioxygenase"/>
    <property type="match status" value="1"/>
</dbReference>
<gene>
    <name evidence="2" type="ORF">UU72_C0003G0033</name>
</gene>
<dbReference type="InterPro" id="IPR029068">
    <property type="entry name" value="Glyas_Bleomycin-R_OHBP_Dase"/>
</dbReference>
<sequence length="126" mass="14142">MLNLNSIFIGSSQPKELASFYEKLFGRPSEMPGSDGSEDMGYGWLVGNTFLSIGSHSDINGKAKEPQRIILNIETEDVKEEYARAVKLGATSIKEPYEMEGMWIATLADPDGNYFQFMTPWDQYNS</sequence>
<dbReference type="PROSITE" id="PS51819">
    <property type="entry name" value="VOC"/>
    <property type="match status" value="1"/>
</dbReference>
<dbReference type="Gene3D" id="3.10.180.10">
    <property type="entry name" value="2,3-Dihydroxybiphenyl 1,2-Dioxygenase, domain 1"/>
    <property type="match status" value="1"/>
</dbReference>
<dbReference type="Pfam" id="PF18029">
    <property type="entry name" value="Glyoxalase_6"/>
    <property type="match status" value="1"/>
</dbReference>
<protein>
    <recommendedName>
        <fullName evidence="1">VOC domain-containing protein</fullName>
    </recommendedName>
</protein>
<comment type="caution">
    <text evidence="2">The sequence shown here is derived from an EMBL/GenBank/DDBJ whole genome shotgun (WGS) entry which is preliminary data.</text>
</comment>
<dbReference type="InterPro" id="IPR041581">
    <property type="entry name" value="Glyoxalase_6"/>
</dbReference>
<evidence type="ECO:0000313" key="2">
    <source>
        <dbReference type="EMBL" id="KKS17372.1"/>
    </source>
</evidence>